<feature type="region of interest" description="Disordered" evidence="1">
    <location>
        <begin position="81"/>
        <end position="100"/>
    </location>
</feature>
<dbReference type="Proteomes" id="UP000269396">
    <property type="component" value="Unassembled WGS sequence"/>
</dbReference>
<accession>A0A183P1J9</accession>
<evidence type="ECO:0000256" key="1">
    <source>
        <dbReference type="SAM" id="MobiDB-lite"/>
    </source>
</evidence>
<feature type="region of interest" description="Disordered" evidence="1">
    <location>
        <begin position="1"/>
        <end position="51"/>
    </location>
</feature>
<reference evidence="2 3" key="1">
    <citation type="submission" date="2018-11" db="EMBL/GenBank/DDBJ databases">
        <authorList>
            <consortium name="Pathogen Informatics"/>
        </authorList>
    </citation>
    <scope>NUCLEOTIDE SEQUENCE [LARGE SCALE GENOMIC DNA]</scope>
    <source>
        <strain>Denwood</strain>
        <strain evidence="3">Zambia</strain>
    </source>
</reference>
<feature type="compositionally biased region" description="Basic and acidic residues" evidence="1">
    <location>
        <begin position="1"/>
        <end position="16"/>
    </location>
</feature>
<evidence type="ECO:0000313" key="3">
    <source>
        <dbReference type="Proteomes" id="UP000269396"/>
    </source>
</evidence>
<feature type="compositionally biased region" description="Basic and acidic residues" evidence="1">
    <location>
        <begin position="26"/>
        <end position="38"/>
    </location>
</feature>
<sequence>MDLHLNPEQDSRKQKQENTNNNSLTRTEEVKAHSKYTEANKQGKKSTRTDMQNYLEELATTEDEAGREGNTKELYDVTKKLAGEASSPETGQTQRIKDNH</sequence>
<proteinExistence type="predicted"/>
<organism evidence="2 3">
    <name type="scientific">Schistosoma mattheei</name>
    <dbReference type="NCBI Taxonomy" id="31246"/>
    <lineage>
        <taxon>Eukaryota</taxon>
        <taxon>Metazoa</taxon>
        <taxon>Spiralia</taxon>
        <taxon>Lophotrochozoa</taxon>
        <taxon>Platyhelminthes</taxon>
        <taxon>Trematoda</taxon>
        <taxon>Digenea</taxon>
        <taxon>Strigeidida</taxon>
        <taxon>Schistosomatoidea</taxon>
        <taxon>Schistosomatidae</taxon>
        <taxon>Schistosoma</taxon>
    </lineage>
</organism>
<name>A0A183P1J9_9TREM</name>
<evidence type="ECO:0000313" key="2">
    <source>
        <dbReference type="EMBL" id="VDP43656.1"/>
    </source>
</evidence>
<dbReference type="AlphaFoldDB" id="A0A183P1J9"/>
<gene>
    <name evidence="2" type="ORF">SMTD_LOCUS8235</name>
</gene>
<keyword evidence="3" id="KW-1185">Reference proteome</keyword>
<protein>
    <submittedName>
        <fullName evidence="2">Uncharacterized protein</fullName>
    </submittedName>
</protein>
<dbReference type="EMBL" id="UZAL01028780">
    <property type="protein sequence ID" value="VDP43656.1"/>
    <property type="molecule type" value="Genomic_DNA"/>
</dbReference>